<evidence type="ECO:0000313" key="1">
    <source>
        <dbReference type="EMBL" id="KAJ0173952.1"/>
    </source>
</evidence>
<dbReference type="Proteomes" id="UP000824533">
    <property type="component" value="Linkage Group LG18"/>
</dbReference>
<organism evidence="1 2">
    <name type="scientific">Dendrolimus kikuchii</name>
    <dbReference type="NCBI Taxonomy" id="765133"/>
    <lineage>
        <taxon>Eukaryota</taxon>
        <taxon>Metazoa</taxon>
        <taxon>Ecdysozoa</taxon>
        <taxon>Arthropoda</taxon>
        <taxon>Hexapoda</taxon>
        <taxon>Insecta</taxon>
        <taxon>Pterygota</taxon>
        <taxon>Neoptera</taxon>
        <taxon>Endopterygota</taxon>
        <taxon>Lepidoptera</taxon>
        <taxon>Glossata</taxon>
        <taxon>Ditrysia</taxon>
        <taxon>Bombycoidea</taxon>
        <taxon>Lasiocampidae</taxon>
        <taxon>Dendrolimus</taxon>
    </lineage>
</organism>
<name>A0ACC1CRT6_9NEOP</name>
<keyword evidence="2" id="KW-1185">Reference proteome</keyword>
<sequence>MSEIDLPALAQPANNHEQKTPLEMQEINMAYKACKFGLFHIRLLAISFVGYNAGVLVSNSTAFLLPSAECDLSMTLVQKGLLNAIPYLGTLFSTLIAGFLTDAFGRRIFVLVGFGGMFLFMFIGGLSQTYEVLLTTKFFEGILFATSFSASVTLTSEFCHNDIRDRVMLCQSSFSAVGQAIVPAMAWAILPQDWTYRFFEGKFVLNTWNFYLMIMSLWSLFTFILYASFIPESPKYLLTQKKYAEVRSTLVKMYKLNTRKPADTYPFINIWRDREEKAAKVLPEQRVDTSFKNQIVVGLRNIKPMFRKPLLIYLILLCISNFLIMGLYNVLRLWFPQLSTIVEHYKLNGEQDLCVMLDEYTTDLRIATLNRTETDICIPNRSGTETYINSIIVGCVCLVPYLVTGVLVNKVGKKPLFFVAGLICTAVTLGLRWANSKEAIVALFSSDVAIAQTMLSLNLALVVECFPTTSRTLAISFIMVSGRIGTLAGNIMFPILLDMGCIIPFFTLTGVVVVVVVISIFLPEKK</sequence>
<reference evidence="1 2" key="1">
    <citation type="journal article" date="2021" name="Front. Genet.">
        <title>Chromosome-Level Genome Assembly Reveals Significant Gene Expansion in the Toll and IMD Signaling Pathways of Dendrolimus kikuchii.</title>
        <authorList>
            <person name="Zhou J."/>
            <person name="Wu P."/>
            <person name="Xiong Z."/>
            <person name="Liu N."/>
            <person name="Zhao N."/>
            <person name="Ji M."/>
            <person name="Qiu Y."/>
            <person name="Yang B."/>
        </authorList>
    </citation>
    <scope>NUCLEOTIDE SEQUENCE [LARGE SCALE GENOMIC DNA]</scope>
    <source>
        <strain evidence="1">Ann1</strain>
    </source>
</reference>
<proteinExistence type="predicted"/>
<evidence type="ECO:0000313" key="2">
    <source>
        <dbReference type="Proteomes" id="UP000824533"/>
    </source>
</evidence>
<accession>A0ACC1CRT6</accession>
<dbReference type="EMBL" id="CM034404">
    <property type="protein sequence ID" value="KAJ0173952.1"/>
    <property type="molecule type" value="Genomic_DNA"/>
</dbReference>
<gene>
    <name evidence="1" type="ORF">K1T71_010098</name>
</gene>
<protein>
    <submittedName>
        <fullName evidence="1">Uncharacterized protein</fullName>
    </submittedName>
</protein>
<comment type="caution">
    <text evidence="1">The sequence shown here is derived from an EMBL/GenBank/DDBJ whole genome shotgun (WGS) entry which is preliminary data.</text>
</comment>